<reference evidence="10 11" key="1">
    <citation type="submission" date="2018-05" db="EMBL/GenBank/DDBJ databases">
        <title>Complete genome sequence of Megasphaera sp. AJH120T, isolated from the ceca of a chicken.</title>
        <authorList>
            <person name="Maki J."/>
            <person name="Looft T."/>
        </authorList>
    </citation>
    <scope>NUCLEOTIDE SEQUENCE [LARGE SCALE GENOMIC DNA]</scope>
    <source>
        <strain evidence="10 11">AJH120</strain>
    </source>
</reference>
<comment type="pathway">
    <text evidence="8">Cofactor biosynthesis; coenzyme A biosynthesis; CoA from (R)-pantothenate: step 5/5.</text>
</comment>
<comment type="subcellular location">
    <subcellularLocation>
        <location evidence="8">Cytoplasm</location>
    </subcellularLocation>
</comment>
<feature type="binding site" evidence="8">
    <location>
        <begin position="11"/>
        <end position="16"/>
    </location>
    <ligand>
        <name>ATP</name>
        <dbReference type="ChEBI" id="CHEBI:30616"/>
    </ligand>
</feature>
<dbReference type="Proteomes" id="UP000254337">
    <property type="component" value="Chromosome"/>
</dbReference>
<keyword evidence="6 8" id="KW-0067">ATP-binding</keyword>
<evidence type="ECO:0000256" key="3">
    <source>
        <dbReference type="ARBA" id="ARBA00022679"/>
    </source>
</evidence>
<comment type="catalytic activity">
    <reaction evidence="8">
        <text>3'-dephospho-CoA + ATP = ADP + CoA + H(+)</text>
        <dbReference type="Rhea" id="RHEA:18245"/>
        <dbReference type="ChEBI" id="CHEBI:15378"/>
        <dbReference type="ChEBI" id="CHEBI:30616"/>
        <dbReference type="ChEBI" id="CHEBI:57287"/>
        <dbReference type="ChEBI" id="CHEBI:57328"/>
        <dbReference type="ChEBI" id="CHEBI:456216"/>
        <dbReference type="EC" id="2.7.1.24"/>
    </reaction>
</comment>
<dbReference type="Pfam" id="PF01121">
    <property type="entry name" value="CoaE"/>
    <property type="match status" value="1"/>
</dbReference>
<dbReference type="GO" id="GO:0005737">
    <property type="term" value="C:cytoplasm"/>
    <property type="evidence" value="ECO:0007669"/>
    <property type="project" value="UniProtKB-SubCell"/>
</dbReference>
<dbReference type="InterPro" id="IPR001977">
    <property type="entry name" value="Depp_CoAkinase"/>
</dbReference>
<keyword evidence="4 8" id="KW-0547">Nucleotide-binding</keyword>
<keyword evidence="5 8" id="KW-0418">Kinase</keyword>
<evidence type="ECO:0000256" key="7">
    <source>
        <dbReference type="ARBA" id="ARBA00022993"/>
    </source>
</evidence>
<proteinExistence type="inferred from homology"/>
<evidence type="ECO:0000256" key="4">
    <source>
        <dbReference type="ARBA" id="ARBA00022741"/>
    </source>
</evidence>
<accession>A0A346B1K6</accession>
<evidence type="ECO:0000256" key="6">
    <source>
        <dbReference type="ARBA" id="ARBA00022840"/>
    </source>
</evidence>
<dbReference type="GO" id="GO:0015937">
    <property type="term" value="P:coenzyme A biosynthetic process"/>
    <property type="evidence" value="ECO:0007669"/>
    <property type="project" value="UniProtKB-UniRule"/>
</dbReference>
<dbReference type="EMBL" id="CP029462">
    <property type="protein sequence ID" value="AXL21999.1"/>
    <property type="molecule type" value="Genomic_DNA"/>
</dbReference>
<evidence type="ECO:0000256" key="5">
    <source>
        <dbReference type="ARBA" id="ARBA00022777"/>
    </source>
</evidence>
<dbReference type="UniPathway" id="UPA00241">
    <property type="reaction ID" value="UER00356"/>
</dbReference>
<name>A0A346B1K6_9FIRM</name>
<evidence type="ECO:0000256" key="9">
    <source>
        <dbReference type="NCBIfam" id="TIGR00152"/>
    </source>
</evidence>
<keyword evidence="11" id="KW-1185">Reference proteome</keyword>
<dbReference type="NCBIfam" id="TIGR00152">
    <property type="entry name" value="dephospho-CoA kinase"/>
    <property type="match status" value="1"/>
</dbReference>
<sequence length="203" mass="22690">MYRIGLTGGIASGKSTVVSMLRELGASVVDCDVLARDVVRPGTKGLAAVAAAFGPKAIREDGTMDRAYIGGVVFNDAERKAELEGILFPLIYERIDEELRRIDEGEKKSFVFLDMPLLFEIEYQAYVDEVWLVCVDGPTQLERLMARNHFSREEAEARIRAQMPAEKKRALSQVVIDNNGALAQTEEQVRAQWALLMDRIQRG</sequence>
<dbReference type="PROSITE" id="PS51219">
    <property type="entry name" value="DPCK"/>
    <property type="match status" value="1"/>
</dbReference>
<evidence type="ECO:0000256" key="2">
    <source>
        <dbReference type="ARBA" id="ARBA00022490"/>
    </source>
</evidence>
<dbReference type="GO" id="GO:0004140">
    <property type="term" value="F:dephospho-CoA kinase activity"/>
    <property type="evidence" value="ECO:0007669"/>
    <property type="project" value="UniProtKB-UniRule"/>
</dbReference>
<gene>
    <name evidence="8" type="primary">coaE</name>
    <name evidence="10" type="ORF">DKB62_10770</name>
</gene>
<keyword evidence="2 8" id="KW-0963">Cytoplasm</keyword>
<dbReference type="AlphaFoldDB" id="A0A346B1K6"/>
<keyword evidence="3 8" id="KW-0808">Transferase</keyword>
<organism evidence="10 11">
    <name type="scientific">Megasphaera stantonii</name>
    <dbReference type="NCBI Taxonomy" id="2144175"/>
    <lineage>
        <taxon>Bacteria</taxon>
        <taxon>Bacillati</taxon>
        <taxon>Bacillota</taxon>
        <taxon>Negativicutes</taxon>
        <taxon>Veillonellales</taxon>
        <taxon>Veillonellaceae</taxon>
        <taxon>Megasphaera</taxon>
    </lineage>
</organism>
<dbReference type="FunFam" id="3.40.50.300:FF:000991">
    <property type="entry name" value="Dephospho-CoA kinase"/>
    <property type="match status" value="1"/>
</dbReference>
<evidence type="ECO:0000313" key="10">
    <source>
        <dbReference type="EMBL" id="AXL21999.1"/>
    </source>
</evidence>
<dbReference type="HAMAP" id="MF_00376">
    <property type="entry name" value="Dephospho_CoA_kinase"/>
    <property type="match status" value="1"/>
</dbReference>
<dbReference type="PANTHER" id="PTHR10695:SF46">
    <property type="entry name" value="BIFUNCTIONAL COENZYME A SYNTHASE-RELATED"/>
    <property type="match status" value="1"/>
</dbReference>
<comment type="similarity">
    <text evidence="1 8">Belongs to the CoaE family.</text>
</comment>
<dbReference type="SUPFAM" id="SSF52540">
    <property type="entry name" value="P-loop containing nucleoside triphosphate hydrolases"/>
    <property type="match status" value="1"/>
</dbReference>
<dbReference type="EC" id="2.7.1.24" evidence="8 9"/>
<dbReference type="RefSeq" id="WP_087476954.1">
    <property type="nucleotide sequence ID" value="NZ_CALYAU010000017.1"/>
</dbReference>
<dbReference type="GO" id="GO:0005524">
    <property type="term" value="F:ATP binding"/>
    <property type="evidence" value="ECO:0007669"/>
    <property type="project" value="UniProtKB-UniRule"/>
</dbReference>
<dbReference type="PANTHER" id="PTHR10695">
    <property type="entry name" value="DEPHOSPHO-COA KINASE-RELATED"/>
    <property type="match status" value="1"/>
</dbReference>
<evidence type="ECO:0000256" key="1">
    <source>
        <dbReference type="ARBA" id="ARBA00009018"/>
    </source>
</evidence>
<dbReference type="Gene3D" id="3.40.50.300">
    <property type="entry name" value="P-loop containing nucleotide triphosphate hydrolases"/>
    <property type="match status" value="1"/>
</dbReference>
<evidence type="ECO:0000256" key="8">
    <source>
        <dbReference type="HAMAP-Rule" id="MF_00376"/>
    </source>
</evidence>
<dbReference type="InterPro" id="IPR027417">
    <property type="entry name" value="P-loop_NTPase"/>
</dbReference>
<evidence type="ECO:0000313" key="11">
    <source>
        <dbReference type="Proteomes" id="UP000254337"/>
    </source>
</evidence>
<dbReference type="CDD" id="cd02022">
    <property type="entry name" value="DPCK"/>
    <property type="match status" value="1"/>
</dbReference>
<keyword evidence="7 8" id="KW-0173">Coenzyme A biosynthesis</keyword>
<dbReference type="KEGG" id="meg:DKB62_10770"/>
<dbReference type="OrthoDB" id="9812943at2"/>
<comment type="function">
    <text evidence="8">Catalyzes the phosphorylation of the 3'-hydroxyl group of dephosphocoenzyme A to form coenzyme A.</text>
</comment>
<protein>
    <recommendedName>
        <fullName evidence="8 9">Dephospho-CoA kinase</fullName>
        <ecNumber evidence="8 9">2.7.1.24</ecNumber>
    </recommendedName>
    <alternativeName>
        <fullName evidence="8">Dephosphocoenzyme A kinase</fullName>
    </alternativeName>
</protein>